<dbReference type="PROSITE" id="PS50937">
    <property type="entry name" value="HTH_MERR_2"/>
    <property type="match status" value="1"/>
</dbReference>
<gene>
    <name evidence="3" type="ORF">ACFOSH_05235</name>
</gene>
<dbReference type="PANTHER" id="PTHR30204">
    <property type="entry name" value="REDOX-CYCLING DRUG-SENSING TRANSCRIPTIONAL ACTIVATOR SOXR"/>
    <property type="match status" value="1"/>
</dbReference>
<reference evidence="4" key="1">
    <citation type="journal article" date="2019" name="Int. J. Syst. Evol. Microbiol.">
        <title>The Global Catalogue of Microorganisms (GCM) 10K type strain sequencing project: providing services to taxonomists for standard genome sequencing and annotation.</title>
        <authorList>
            <consortium name="The Broad Institute Genomics Platform"/>
            <consortium name="The Broad Institute Genome Sequencing Center for Infectious Disease"/>
            <person name="Wu L."/>
            <person name="Ma J."/>
        </authorList>
    </citation>
    <scope>NUCLEOTIDE SEQUENCE [LARGE SCALE GENOMIC DNA]</scope>
    <source>
        <strain evidence="4">CGMCC 4.7676</strain>
    </source>
</reference>
<evidence type="ECO:0000259" key="2">
    <source>
        <dbReference type="PROSITE" id="PS50937"/>
    </source>
</evidence>
<name>A0ABV7NST2_9PSEU</name>
<dbReference type="SUPFAM" id="SSF46955">
    <property type="entry name" value="Putative DNA-binding domain"/>
    <property type="match status" value="1"/>
</dbReference>
<protein>
    <submittedName>
        <fullName evidence="3">MerR family transcriptional regulator</fullName>
    </submittedName>
</protein>
<feature type="domain" description="HTH merR-type" evidence="2">
    <location>
        <begin position="3"/>
        <end position="73"/>
    </location>
</feature>
<dbReference type="Gene3D" id="1.10.1660.10">
    <property type="match status" value="1"/>
</dbReference>
<dbReference type="Gene3D" id="3.20.80.10">
    <property type="entry name" value="Regulatory factor, effector binding domain"/>
    <property type="match status" value="1"/>
</dbReference>
<evidence type="ECO:0000313" key="3">
    <source>
        <dbReference type="EMBL" id="MFC3448832.1"/>
    </source>
</evidence>
<dbReference type="InterPro" id="IPR000551">
    <property type="entry name" value="MerR-type_HTH_dom"/>
</dbReference>
<dbReference type="EMBL" id="JBHRWK010000009">
    <property type="protein sequence ID" value="MFC3448832.1"/>
    <property type="molecule type" value="Genomic_DNA"/>
</dbReference>
<dbReference type="InterPro" id="IPR047057">
    <property type="entry name" value="MerR_fam"/>
</dbReference>
<dbReference type="InterPro" id="IPR009061">
    <property type="entry name" value="DNA-bd_dom_put_sf"/>
</dbReference>
<accession>A0ABV7NST2</accession>
<dbReference type="Proteomes" id="UP001595645">
    <property type="component" value="Unassembled WGS sequence"/>
</dbReference>
<dbReference type="CDD" id="cd01107">
    <property type="entry name" value="HTH_BmrR"/>
    <property type="match status" value="1"/>
</dbReference>
<dbReference type="InterPro" id="IPR011256">
    <property type="entry name" value="Reg_factor_effector_dom_sf"/>
</dbReference>
<evidence type="ECO:0000256" key="1">
    <source>
        <dbReference type="ARBA" id="ARBA00023125"/>
    </source>
</evidence>
<dbReference type="Pfam" id="PF13411">
    <property type="entry name" value="MerR_1"/>
    <property type="match status" value="1"/>
</dbReference>
<dbReference type="SMART" id="SM00422">
    <property type="entry name" value="HTH_MERR"/>
    <property type="match status" value="1"/>
</dbReference>
<dbReference type="PANTHER" id="PTHR30204:SF97">
    <property type="entry name" value="MERR FAMILY REGULATORY PROTEIN"/>
    <property type="match status" value="1"/>
</dbReference>
<keyword evidence="4" id="KW-1185">Reference proteome</keyword>
<sequence>MDLVTIGAFARLASLSPKALRLYDELSLLSPVRVDPGTGYRWYSPEQLGRARRIAQLRRLDMPLSRIRAVLDLPSGEAAVEIGAFRGEQERGWKAKSELAAFLVAHLLGKETVMYEVSVREIPARALLCLSEHLTADRIGEFATPLFGLFGGPSIPRPEGNAGRPFLRYHGEVSKDSDAVVEFCCPVDPGEIEAIGARFPEMTRSDEKAGREIYVSIPKANMMTALGFESLHRWLVEHDEETDWKPRQIFLVDPTTVEASEPVYELAVRLGVR</sequence>
<comment type="caution">
    <text evidence="3">The sequence shown here is derived from an EMBL/GenBank/DDBJ whole genome shotgun (WGS) entry which is preliminary data.</text>
</comment>
<evidence type="ECO:0000313" key="4">
    <source>
        <dbReference type="Proteomes" id="UP001595645"/>
    </source>
</evidence>
<proteinExistence type="predicted"/>
<dbReference type="RefSeq" id="WP_378237520.1">
    <property type="nucleotide sequence ID" value="NZ_JBHRWK010000009.1"/>
</dbReference>
<organism evidence="3 4">
    <name type="scientific">Amycolatopsis speibonae</name>
    <dbReference type="NCBI Taxonomy" id="1450224"/>
    <lineage>
        <taxon>Bacteria</taxon>
        <taxon>Bacillati</taxon>
        <taxon>Actinomycetota</taxon>
        <taxon>Actinomycetes</taxon>
        <taxon>Pseudonocardiales</taxon>
        <taxon>Pseudonocardiaceae</taxon>
        <taxon>Amycolatopsis</taxon>
    </lineage>
</organism>
<keyword evidence="1" id="KW-0238">DNA-binding</keyword>